<sequence length="298" mass="32036">MGFLTYVSMHPIPPWKWLLAFLVPLFMAIDAVKKKKLNRGGALMAFIAGFITMLCSYSFFLAMAAFFYSGSKVTKYKSHLKQKLEEDYKEGGQRTWVQVFTNGFVGVTFALHHALDSGFEEVPLDFEGNFHSTWLAIAVLSAFACCNGDTWASEIGSVAGPSHPRLITSWEEVPAGTNGGVTLVGTLSSIIGGAIVGLGYYTGIVLTFAYNSRPPCQWFVIVVGAIAGFVGSIVDSLIGATLQYSGYCKKSKRVVNVPSPTVERISGASILSNEAVNLVASSITAVIVPPVAARIWPS</sequence>
<dbReference type="PANTHER" id="PTHR13353:SF5">
    <property type="entry name" value="TRANSMEMBRANE PROTEIN 19"/>
    <property type="match status" value="1"/>
</dbReference>
<dbReference type="PANTHER" id="PTHR13353">
    <property type="entry name" value="TRANSMEMBRANE PROTEIN 19"/>
    <property type="match status" value="1"/>
</dbReference>
<evidence type="ECO:0000256" key="3">
    <source>
        <dbReference type="ARBA" id="ARBA00014258"/>
    </source>
</evidence>
<evidence type="ECO:0000256" key="2">
    <source>
        <dbReference type="ARBA" id="ARBA00009012"/>
    </source>
</evidence>
<comment type="caution">
    <text evidence="8">The sequence shown here is derived from an EMBL/GenBank/DDBJ whole genome shotgun (WGS) entry which is preliminary data.</text>
</comment>
<feature type="transmembrane region" description="Helical" evidence="7">
    <location>
        <begin position="15"/>
        <end position="32"/>
    </location>
</feature>
<reference evidence="8" key="1">
    <citation type="submission" date="2021-10" db="EMBL/GenBank/DDBJ databases">
        <title>Tropical sea cucumber genome reveals ecological adaptation and Cuvierian tubules defense mechanism.</title>
        <authorList>
            <person name="Chen T."/>
        </authorList>
    </citation>
    <scope>NUCLEOTIDE SEQUENCE</scope>
    <source>
        <strain evidence="8">Nanhai2018</strain>
        <tissue evidence="8">Muscle</tissue>
    </source>
</reference>
<dbReference type="InterPro" id="IPR002794">
    <property type="entry name" value="DUF92_TMEM19"/>
</dbReference>
<feature type="transmembrane region" description="Helical" evidence="7">
    <location>
        <begin position="190"/>
        <end position="211"/>
    </location>
</feature>
<feature type="transmembrane region" description="Helical" evidence="7">
    <location>
        <begin position="44"/>
        <end position="68"/>
    </location>
</feature>
<protein>
    <recommendedName>
        <fullName evidence="3">Transmembrane protein 19</fullName>
    </recommendedName>
</protein>
<dbReference type="EMBL" id="JAIZAY010000012">
    <property type="protein sequence ID" value="KAJ8032442.1"/>
    <property type="molecule type" value="Genomic_DNA"/>
</dbReference>
<accession>A0A9Q1H267</accession>
<proteinExistence type="inferred from homology"/>
<dbReference type="Pfam" id="PF01940">
    <property type="entry name" value="DUF92"/>
    <property type="match status" value="1"/>
</dbReference>
<organism evidence="8 9">
    <name type="scientific">Holothuria leucospilota</name>
    <name type="common">Black long sea cucumber</name>
    <name type="synonym">Mertensiothuria leucospilota</name>
    <dbReference type="NCBI Taxonomy" id="206669"/>
    <lineage>
        <taxon>Eukaryota</taxon>
        <taxon>Metazoa</taxon>
        <taxon>Echinodermata</taxon>
        <taxon>Eleutherozoa</taxon>
        <taxon>Echinozoa</taxon>
        <taxon>Holothuroidea</taxon>
        <taxon>Aspidochirotacea</taxon>
        <taxon>Aspidochirotida</taxon>
        <taxon>Holothuriidae</taxon>
        <taxon>Holothuria</taxon>
    </lineage>
</organism>
<dbReference type="Proteomes" id="UP001152320">
    <property type="component" value="Chromosome 12"/>
</dbReference>
<keyword evidence="6 7" id="KW-0472">Membrane</keyword>
<dbReference type="OrthoDB" id="30881at2759"/>
<keyword evidence="5 7" id="KW-1133">Transmembrane helix</keyword>
<dbReference type="AlphaFoldDB" id="A0A9Q1H267"/>
<keyword evidence="4 7" id="KW-0812">Transmembrane</keyword>
<comment type="similarity">
    <text evidence="2">Belongs to the TMEM19 family.</text>
</comment>
<feature type="transmembrane region" description="Helical" evidence="7">
    <location>
        <begin position="218"/>
        <end position="242"/>
    </location>
</feature>
<evidence type="ECO:0000256" key="7">
    <source>
        <dbReference type="SAM" id="Phobius"/>
    </source>
</evidence>
<dbReference type="GO" id="GO:0016020">
    <property type="term" value="C:membrane"/>
    <property type="evidence" value="ECO:0007669"/>
    <property type="project" value="UniProtKB-SubCell"/>
</dbReference>
<name>A0A9Q1H267_HOLLE</name>
<evidence type="ECO:0000313" key="9">
    <source>
        <dbReference type="Proteomes" id="UP001152320"/>
    </source>
</evidence>
<evidence type="ECO:0000256" key="1">
    <source>
        <dbReference type="ARBA" id="ARBA00004141"/>
    </source>
</evidence>
<gene>
    <name evidence="8" type="ORF">HOLleu_25968</name>
</gene>
<evidence type="ECO:0000256" key="5">
    <source>
        <dbReference type="ARBA" id="ARBA00022989"/>
    </source>
</evidence>
<evidence type="ECO:0000256" key="6">
    <source>
        <dbReference type="ARBA" id="ARBA00023136"/>
    </source>
</evidence>
<keyword evidence="9" id="KW-1185">Reference proteome</keyword>
<comment type="subcellular location">
    <subcellularLocation>
        <location evidence="1">Membrane</location>
        <topology evidence="1">Multi-pass membrane protein</topology>
    </subcellularLocation>
</comment>
<evidence type="ECO:0000256" key="4">
    <source>
        <dbReference type="ARBA" id="ARBA00022692"/>
    </source>
</evidence>
<evidence type="ECO:0000313" key="8">
    <source>
        <dbReference type="EMBL" id="KAJ8032442.1"/>
    </source>
</evidence>